<dbReference type="PANTHER" id="PTHR32419:SF6">
    <property type="entry name" value="GLUTATHIONE S-TRANSFERASE OMEGA-LIKE 1-RELATED"/>
    <property type="match status" value="1"/>
</dbReference>
<dbReference type="Proteomes" id="UP000004291">
    <property type="component" value="Chromosome"/>
</dbReference>
<dbReference type="Pfam" id="PF13409">
    <property type="entry name" value="GST_N_2"/>
    <property type="match status" value="1"/>
</dbReference>
<dbReference type="Pfam" id="PF13410">
    <property type="entry name" value="GST_C_2"/>
    <property type="match status" value="1"/>
</dbReference>
<dbReference type="OrthoDB" id="7849125at2"/>
<comment type="caution">
    <text evidence="2">The sequence shown here is derived from an EMBL/GenBank/DDBJ whole genome shotgun (WGS) entry which is preliminary data.</text>
</comment>
<reference evidence="2 3" key="1">
    <citation type="submission" date="2007-10" db="EMBL/GenBank/DDBJ databases">
        <authorList>
            <person name="Wagner-Dobler I."/>
            <person name="Ferriera S."/>
            <person name="Johnson J."/>
            <person name="Kravitz S."/>
            <person name="Beeson K."/>
            <person name="Sutton G."/>
            <person name="Rogers Y.-H."/>
            <person name="Friedman R."/>
            <person name="Frazier M."/>
            <person name="Venter J.C."/>
        </authorList>
    </citation>
    <scope>NUCLEOTIDE SEQUENCE [LARGE SCALE GENOMIC DNA]</scope>
    <source>
        <strain evidence="2 3">DFL-43</strain>
    </source>
</reference>
<dbReference type="Gene3D" id="1.20.1050.10">
    <property type="match status" value="1"/>
</dbReference>
<dbReference type="PANTHER" id="PTHR32419">
    <property type="entry name" value="GLUTATHIONYL-HYDROQUINONE REDUCTASE"/>
    <property type="match status" value="1"/>
</dbReference>
<dbReference type="InterPro" id="IPR036249">
    <property type="entry name" value="Thioredoxin-like_sf"/>
</dbReference>
<dbReference type="eggNOG" id="COG0435">
    <property type="taxonomic scope" value="Bacteria"/>
</dbReference>
<dbReference type="GO" id="GO:0005737">
    <property type="term" value="C:cytoplasm"/>
    <property type="evidence" value="ECO:0007669"/>
    <property type="project" value="TreeGrafter"/>
</dbReference>
<dbReference type="STRING" id="411684.HPDFL43_05265"/>
<dbReference type="SUPFAM" id="SSF52833">
    <property type="entry name" value="Thioredoxin-like"/>
    <property type="match status" value="1"/>
</dbReference>
<dbReference type="AlphaFoldDB" id="A9D489"/>
<evidence type="ECO:0000259" key="1">
    <source>
        <dbReference type="Pfam" id="PF13409"/>
    </source>
</evidence>
<feature type="domain" description="GST N-terminal" evidence="1">
    <location>
        <begin position="52"/>
        <end position="148"/>
    </location>
</feature>
<reference evidence="2 3" key="2">
    <citation type="submission" date="2012-06" db="EMBL/GenBank/DDBJ databases">
        <authorList>
            <person name="Fiebig A."/>
        </authorList>
    </citation>
    <scope>NUCLEOTIDE SEQUENCE [LARGE SCALE GENOMIC DNA]</scope>
    <source>
        <strain evidence="2 3">DFL-43</strain>
    </source>
</reference>
<dbReference type="Gene3D" id="3.40.30.10">
    <property type="entry name" value="Glutaredoxin"/>
    <property type="match status" value="1"/>
</dbReference>
<dbReference type="GO" id="GO:0004364">
    <property type="term" value="F:glutathione transferase activity"/>
    <property type="evidence" value="ECO:0007669"/>
    <property type="project" value="InterPro"/>
</dbReference>
<dbReference type="HOGENOM" id="CLU_037263_1_0_5"/>
<name>A9D489_HOEPD</name>
<dbReference type="InterPro" id="IPR016639">
    <property type="entry name" value="GST_Omega/GSH"/>
</dbReference>
<evidence type="ECO:0000313" key="3">
    <source>
        <dbReference type="Proteomes" id="UP000004291"/>
    </source>
</evidence>
<gene>
    <name evidence="2" type="ORF">HPDFL43_05265</name>
</gene>
<sequence length="322" mass="36013">MGLLINGKWQDAAQKLPAGVNAGSRPYWSSFGTNDDHGFEPGRHVLVASLSCPWSHATLVARAILGLQETVPLHIAGGPRIEGYGLLPEGPLNGQTYEDPVFRHVHQLYTATNPHYSGRVTVPVLWDRFSQRLALADSSDVLHWLDNQPGQPASRLHPERFQDGMTSTLELLKSDLIEPIYRAGLARRQADYDQSVGTVFATLAELETRLSAQRFLLGPTLSVCDIRLFCILVRFDTVYGPFFRCIRKRLCDHTALWAYARDIMSMPGVRETVNMRVIQEGYYLNDGDTNPHGIVAEAPELDWTPDASRLAFSQKAPLEWMS</sequence>
<protein>
    <submittedName>
        <fullName evidence="2">Putative glutathione S-transferase</fullName>
    </submittedName>
</protein>
<dbReference type="SUPFAM" id="SSF47616">
    <property type="entry name" value="GST C-terminal domain-like"/>
    <property type="match status" value="1"/>
</dbReference>
<organism evidence="2 3">
    <name type="scientific">Hoeflea phototrophica (strain DSM 17068 / NCIMB 14078 / DFL-43)</name>
    <dbReference type="NCBI Taxonomy" id="411684"/>
    <lineage>
        <taxon>Bacteria</taxon>
        <taxon>Pseudomonadati</taxon>
        <taxon>Pseudomonadota</taxon>
        <taxon>Alphaproteobacteria</taxon>
        <taxon>Hyphomicrobiales</taxon>
        <taxon>Rhizobiaceae</taxon>
        <taxon>Hoeflea</taxon>
    </lineage>
</organism>
<dbReference type="EMBL" id="ABIA03000002">
    <property type="protein sequence ID" value="EDQ33836.1"/>
    <property type="molecule type" value="Genomic_DNA"/>
</dbReference>
<evidence type="ECO:0000313" key="2">
    <source>
        <dbReference type="EMBL" id="EDQ33836.1"/>
    </source>
</evidence>
<proteinExistence type="predicted"/>
<keyword evidence="2" id="KW-0808">Transferase</keyword>
<keyword evidence="3" id="KW-1185">Reference proteome</keyword>
<dbReference type="InterPro" id="IPR036282">
    <property type="entry name" value="Glutathione-S-Trfase_C_sf"/>
</dbReference>
<dbReference type="InterPro" id="IPR004045">
    <property type="entry name" value="Glutathione_S-Trfase_N"/>
</dbReference>
<accession>A9D489</accession>